<gene>
    <name evidence="2" type="ORF">QE207_01765</name>
</gene>
<evidence type="ECO:0000313" key="3">
    <source>
        <dbReference type="Proteomes" id="UP001177597"/>
    </source>
</evidence>
<dbReference type="RefSeq" id="WP_280628494.1">
    <property type="nucleotide sequence ID" value="NZ_CP123496.1"/>
</dbReference>
<dbReference type="AlphaFoldDB" id="A0AA95GBW0"/>
<feature type="coiled-coil region" evidence="1">
    <location>
        <begin position="39"/>
        <end position="95"/>
    </location>
</feature>
<sequence length="236" mass="27939">MTIYNELPEDIRPYMTDFKEKEQAYQQARQSFAQKEHDVELIKNRKAETKKALKEYDTQWRQLFHENKGEMTKQMKALRTECVLAKETLEEFNNLIAVAEKDITPYQWQLGEAASQLIDAQHKLIARYATYLFNHFMQEQGKVLNAIMRFYYYSLSVNEVNNAGASKVYEGVNDKEVVFKYFTDKLMANWRTDLTHNDKETLPLKINFQLNNEVYLDQQLKPTPWEIKRASLSKKA</sequence>
<geneLocation type="plasmid" evidence="2 3">
    <name>paIh6</name>
</geneLocation>
<organism evidence="2 3">
    <name type="scientific">Arsenophonus nasoniae</name>
    <name type="common">son-killer infecting Nasonia vitripennis</name>
    <dbReference type="NCBI Taxonomy" id="638"/>
    <lineage>
        <taxon>Bacteria</taxon>
        <taxon>Pseudomonadati</taxon>
        <taxon>Pseudomonadota</taxon>
        <taxon>Gammaproteobacteria</taxon>
        <taxon>Enterobacterales</taxon>
        <taxon>Morganellaceae</taxon>
        <taxon>Arsenophonus</taxon>
    </lineage>
</organism>
<protein>
    <submittedName>
        <fullName evidence="2">Uncharacterized protein</fullName>
    </submittedName>
</protein>
<evidence type="ECO:0000313" key="2">
    <source>
        <dbReference type="EMBL" id="WGL94089.1"/>
    </source>
</evidence>
<reference evidence="2" key="1">
    <citation type="submission" date="2023-04" db="EMBL/GenBank/DDBJ databases">
        <title>Genome dynamics across the evolutionary transition to endosymbiosis.</title>
        <authorList>
            <person name="Siozios S."/>
            <person name="Nadal-Jimenez P."/>
            <person name="Azagi T."/>
            <person name="Sprong H."/>
            <person name="Frost C.L."/>
            <person name="Parratt S.R."/>
            <person name="Taylor G."/>
            <person name="Brettell L."/>
            <person name="Lew K.C."/>
            <person name="Croft L."/>
            <person name="King K.C."/>
            <person name="Brockhurst M.A."/>
            <person name="Hypsa V."/>
            <person name="Novakova E."/>
            <person name="Darby A.C."/>
            <person name="Hurst G.D.D."/>
        </authorList>
    </citation>
    <scope>NUCLEOTIDE SEQUENCE</scope>
    <source>
        <strain evidence="2">AIh</strain>
        <plasmid evidence="2">paIh6</plasmid>
    </source>
</reference>
<proteinExistence type="predicted"/>
<dbReference type="EMBL" id="CP123496">
    <property type="protein sequence ID" value="WGL94089.1"/>
    <property type="molecule type" value="Genomic_DNA"/>
</dbReference>
<keyword evidence="2" id="KW-0614">Plasmid</keyword>
<dbReference type="Proteomes" id="UP001177597">
    <property type="component" value="Plasmid paIh6"/>
</dbReference>
<name>A0AA95GBW0_9GAMM</name>
<dbReference type="Gene3D" id="1.20.58.1090">
    <property type="entry name" value="Phage polarity suppression protein monomer"/>
    <property type="match status" value="1"/>
</dbReference>
<accession>A0AA95GBW0</accession>
<keyword evidence="1" id="KW-0175">Coiled coil</keyword>
<evidence type="ECO:0000256" key="1">
    <source>
        <dbReference type="SAM" id="Coils"/>
    </source>
</evidence>